<evidence type="ECO:0000256" key="2">
    <source>
        <dbReference type="SAM" id="Phobius"/>
    </source>
</evidence>
<protein>
    <submittedName>
        <fullName evidence="3">Uncharacterized protein</fullName>
    </submittedName>
</protein>
<dbReference type="Proteomes" id="UP000183461">
    <property type="component" value="Unassembled WGS sequence"/>
</dbReference>
<sequence length="190" mass="22207">MVTFRDLSRIQQIRKERRICAFKTMTEQLKNLLILLAAIVVVLILVILLFSGKSSFRRLLSIFLEEREDYEGDDGDGGERAMPVKQQTPTQRRRAAIEENVQKRTSEPIVEMATLVRKSDDRLRVIESTGQVRLVDEYYELIFVTRKGQKLKIECSAEAYEKVPFNQQGSLTYKRNTLVKFKYYEDTVFN</sequence>
<name>A0A1K1NX90_RUMFL</name>
<keyword evidence="2" id="KW-0472">Membrane</keyword>
<organism evidence="3 4">
    <name type="scientific">Ruminococcus flavefaciens</name>
    <dbReference type="NCBI Taxonomy" id="1265"/>
    <lineage>
        <taxon>Bacteria</taxon>
        <taxon>Bacillati</taxon>
        <taxon>Bacillota</taxon>
        <taxon>Clostridia</taxon>
        <taxon>Eubacteriales</taxon>
        <taxon>Oscillospiraceae</taxon>
        <taxon>Ruminococcus</taxon>
    </lineage>
</organism>
<reference evidence="3 4" key="1">
    <citation type="submission" date="2016-11" db="EMBL/GenBank/DDBJ databases">
        <authorList>
            <person name="Jaros S."/>
            <person name="Januszkiewicz K."/>
            <person name="Wedrychowicz H."/>
        </authorList>
    </citation>
    <scope>NUCLEOTIDE SEQUENCE [LARGE SCALE GENOMIC DNA]</scope>
    <source>
        <strain evidence="3 4">YL228</strain>
    </source>
</reference>
<evidence type="ECO:0000256" key="1">
    <source>
        <dbReference type="SAM" id="MobiDB-lite"/>
    </source>
</evidence>
<gene>
    <name evidence="3" type="ORF">SAMN02910280_2318</name>
</gene>
<feature type="transmembrane region" description="Helical" evidence="2">
    <location>
        <begin position="32"/>
        <end position="50"/>
    </location>
</feature>
<evidence type="ECO:0000313" key="3">
    <source>
        <dbReference type="EMBL" id="SFW40138.1"/>
    </source>
</evidence>
<dbReference type="EMBL" id="FPIP01000006">
    <property type="protein sequence ID" value="SFW40138.1"/>
    <property type="molecule type" value="Genomic_DNA"/>
</dbReference>
<accession>A0A1K1NX90</accession>
<keyword evidence="2" id="KW-0812">Transmembrane</keyword>
<keyword evidence="2" id="KW-1133">Transmembrane helix</keyword>
<evidence type="ECO:0000313" key="4">
    <source>
        <dbReference type="Proteomes" id="UP000183461"/>
    </source>
</evidence>
<feature type="region of interest" description="Disordered" evidence="1">
    <location>
        <begin position="70"/>
        <end position="93"/>
    </location>
</feature>
<dbReference type="AlphaFoldDB" id="A0A1K1NX90"/>
<proteinExistence type="predicted"/>